<keyword evidence="3" id="KW-1185">Reference proteome</keyword>
<gene>
    <name evidence="2" type="ORF">LFA_2134</name>
</gene>
<dbReference type="AlphaFoldDB" id="A0A098G4X3"/>
<evidence type="ECO:0000256" key="1">
    <source>
        <dbReference type="SAM" id="MobiDB-lite"/>
    </source>
</evidence>
<accession>A0A098G4X3</accession>
<organism evidence="2 3">
    <name type="scientific">Legionella fallonii LLAP-10</name>
    <dbReference type="NCBI Taxonomy" id="1212491"/>
    <lineage>
        <taxon>Bacteria</taxon>
        <taxon>Pseudomonadati</taxon>
        <taxon>Pseudomonadota</taxon>
        <taxon>Gammaproteobacteria</taxon>
        <taxon>Legionellales</taxon>
        <taxon>Legionellaceae</taxon>
        <taxon>Legionella</taxon>
    </lineage>
</organism>
<feature type="compositionally biased region" description="Polar residues" evidence="1">
    <location>
        <begin position="52"/>
        <end position="61"/>
    </location>
</feature>
<dbReference type="Proteomes" id="UP000032430">
    <property type="component" value="Chromosome I"/>
</dbReference>
<proteinExistence type="predicted"/>
<name>A0A098G4X3_9GAMM</name>
<dbReference type="EMBL" id="LN614827">
    <property type="protein sequence ID" value="CEG57517.1"/>
    <property type="molecule type" value="Genomic_DNA"/>
</dbReference>
<protein>
    <submittedName>
        <fullName evidence="2">Uncharacterized protein</fullName>
    </submittedName>
</protein>
<sequence length="61" mass="6990">MKAKQPKRTKVWSFLETSREILKKQPTKPGEEEDITHKQGDDLGEAEPNIQDVLSSKNILK</sequence>
<reference evidence="3" key="1">
    <citation type="submission" date="2014-09" db="EMBL/GenBank/DDBJ databases">
        <authorList>
            <person name="Gomez-Valero L."/>
        </authorList>
    </citation>
    <scope>NUCLEOTIDE SEQUENCE [LARGE SCALE GENOMIC DNA]</scope>
    <source>
        <strain evidence="3">ATCC700992</strain>
    </source>
</reference>
<dbReference type="KEGG" id="lfa:LFA_2134"/>
<dbReference type="RefSeq" id="WP_045096000.1">
    <property type="nucleotide sequence ID" value="NZ_LN614827.1"/>
</dbReference>
<feature type="region of interest" description="Disordered" evidence="1">
    <location>
        <begin position="20"/>
        <end position="61"/>
    </location>
</feature>
<dbReference type="HOGENOM" id="CLU_2916936_0_0_6"/>
<evidence type="ECO:0000313" key="2">
    <source>
        <dbReference type="EMBL" id="CEG57517.1"/>
    </source>
</evidence>
<evidence type="ECO:0000313" key="3">
    <source>
        <dbReference type="Proteomes" id="UP000032430"/>
    </source>
</evidence>